<dbReference type="HOGENOM" id="CLU_106275_1_0_7"/>
<dbReference type="InterPro" id="IPR014942">
    <property type="entry name" value="AbiEii"/>
</dbReference>
<keyword evidence="2" id="KW-1185">Reference proteome</keyword>
<dbReference type="Pfam" id="PF08843">
    <property type="entry name" value="AbiEii"/>
    <property type="match status" value="1"/>
</dbReference>
<dbReference type="PATRIC" id="fig|883165.3.peg.1195"/>
<evidence type="ECO:0000313" key="1">
    <source>
        <dbReference type="EMBL" id="EPH07924.1"/>
    </source>
</evidence>
<sequence>MIYYEILPQEQKEIYKNLSFLKNKGFILFGGTAIALQLGHRQSIDFDFFTSNRLDEKLKDEILKNLKSDTMLQNEENTLVFLKNEVKLSFFGDIDFAIKENSLILDDVLEVANLKSLLATKLKATFDRAEYKDYIDIVEILKTGQITIEEGINKMFDFFGTDFTASQVLKNLTYFEDGNLYRLETKDRDILIQSVLNFKNNMFETDKKDNKNLNIRKNKQ</sequence>
<accession>S3XAS3</accession>
<evidence type="ECO:0000313" key="2">
    <source>
        <dbReference type="Proteomes" id="UP000014539"/>
    </source>
</evidence>
<dbReference type="AlphaFoldDB" id="S3XAS3"/>
<dbReference type="RefSeq" id="WP_016647034.1">
    <property type="nucleotide sequence ID" value="NZ_KE340327.1"/>
</dbReference>
<protein>
    <recommendedName>
        <fullName evidence="3">Nucleotidyl transferase AbiEii/AbiGii toxin family protein</fullName>
    </recommendedName>
</protein>
<dbReference type="EMBL" id="AGYD01000011">
    <property type="protein sequence ID" value="EPH07924.1"/>
    <property type="molecule type" value="Genomic_DNA"/>
</dbReference>
<reference evidence="1 2" key="1">
    <citation type="submission" date="2013-06" db="EMBL/GenBank/DDBJ databases">
        <title>The Genome Sequence of Campylobacter ureolyticus ACS-301-V-SCH3B.</title>
        <authorList>
            <consortium name="The Broad Institute Genomics Platform"/>
            <person name="Earl A."/>
            <person name="Ward D."/>
            <person name="Feldgarden M."/>
            <person name="Gevers D."/>
            <person name="Saerens B."/>
            <person name="Vaneechoutte M."/>
            <person name="Walker B."/>
            <person name="Young S."/>
            <person name="Zeng Q."/>
            <person name="Gargeya S."/>
            <person name="Fitzgerald M."/>
            <person name="Haas B."/>
            <person name="Abouelleil A."/>
            <person name="Allen A.W."/>
            <person name="Alvarado L."/>
            <person name="Arachchi H.M."/>
            <person name="Berlin A.M."/>
            <person name="Chapman S.B."/>
            <person name="Gainer-Dewar J."/>
            <person name="Goldberg J."/>
            <person name="Griggs A."/>
            <person name="Gujja S."/>
            <person name="Hansen M."/>
            <person name="Howarth C."/>
            <person name="Imamovic A."/>
            <person name="Ireland A."/>
            <person name="Larimer J."/>
            <person name="McCowan C."/>
            <person name="Murphy C."/>
            <person name="Pearson M."/>
            <person name="Poon T.W."/>
            <person name="Priest M."/>
            <person name="Roberts A."/>
            <person name="Saif S."/>
            <person name="Shea T."/>
            <person name="Sisk P."/>
            <person name="Sykes S."/>
            <person name="Wortman J."/>
            <person name="Nusbaum C."/>
            <person name="Birren B."/>
        </authorList>
    </citation>
    <scope>NUCLEOTIDE SEQUENCE [LARGE SCALE GENOMIC DNA]</scope>
    <source>
        <strain evidence="1 2">ACS-301-V-Sch3b</strain>
    </source>
</reference>
<proteinExistence type="predicted"/>
<evidence type="ECO:0008006" key="3">
    <source>
        <dbReference type="Google" id="ProtNLM"/>
    </source>
</evidence>
<gene>
    <name evidence="1" type="ORF">HMPREF9309_01179</name>
</gene>
<organism evidence="1 2">
    <name type="scientific">Campylobacter ureolyticus ACS-301-V-Sch3b</name>
    <dbReference type="NCBI Taxonomy" id="883165"/>
    <lineage>
        <taxon>Bacteria</taxon>
        <taxon>Pseudomonadati</taxon>
        <taxon>Campylobacterota</taxon>
        <taxon>Epsilonproteobacteria</taxon>
        <taxon>Campylobacterales</taxon>
        <taxon>Campylobacteraceae</taxon>
        <taxon>Campylobacter</taxon>
    </lineage>
</organism>
<comment type="caution">
    <text evidence="1">The sequence shown here is derived from an EMBL/GenBank/DDBJ whole genome shotgun (WGS) entry which is preliminary data.</text>
</comment>
<dbReference type="Proteomes" id="UP000014539">
    <property type="component" value="Unassembled WGS sequence"/>
</dbReference>
<name>S3XAS3_9BACT</name>